<evidence type="ECO:0000256" key="1">
    <source>
        <dbReference type="SAM" id="Coils"/>
    </source>
</evidence>
<accession>A0A087W283</accession>
<keyword evidence="1" id="KW-0175">Coiled coil</keyword>
<dbReference type="OrthoDB" id="6256460at2759"/>
<protein>
    <recommendedName>
        <fullName evidence="4">DUF4200 domain-containing protein</fullName>
    </recommendedName>
</protein>
<evidence type="ECO:0000313" key="3">
    <source>
        <dbReference type="Proteomes" id="UP000017246"/>
    </source>
</evidence>
<reference evidence="2" key="1">
    <citation type="journal article" date="2013" name="Nature">
        <title>The genomes of four tapeworm species reveal adaptations to parasitism.</title>
        <authorList>
            <person name="Tsai I.J."/>
            <person name="Zarowiecki M."/>
            <person name="Holroyd N."/>
            <person name="Garciarrubio A."/>
            <person name="Sanchez-Flores A."/>
            <person name="Brooks K.L."/>
            <person name="Tracey A."/>
            <person name="Bobes R.J."/>
            <person name="Fragoso G."/>
            <person name="Sciutto E."/>
            <person name="Aslett M."/>
            <person name="Beasley H."/>
            <person name="Bennett H.M."/>
            <person name="Cai J."/>
            <person name="Camicia F."/>
            <person name="Clark R."/>
            <person name="Cucher M."/>
            <person name="De Silva N."/>
            <person name="Day T.A."/>
            <person name="Deplazes P."/>
            <person name="Estrada K."/>
            <person name="Fernandez C."/>
            <person name="Holland P.W."/>
            <person name="Hou J."/>
            <person name="Hu S."/>
            <person name="Huckvale T."/>
            <person name="Hung S.S."/>
            <person name="Kamenetzky L."/>
            <person name="Keane J.A."/>
            <person name="Kiss F."/>
            <person name="Koziol U."/>
            <person name="Lambert O."/>
            <person name="Liu K."/>
            <person name="Luo X."/>
            <person name="Luo Y."/>
            <person name="Macchiaroli N."/>
            <person name="Nichol S."/>
            <person name="Paps J."/>
            <person name="Parkinson J."/>
            <person name="Pouchkina-Stantcheva N."/>
            <person name="Riddiford N."/>
            <person name="Rosenzvit M."/>
            <person name="Salinas G."/>
            <person name="Wasmuth J.D."/>
            <person name="Zamanian M."/>
            <person name="Zheng Y."/>
            <person name="Cai X."/>
            <person name="Soberon X."/>
            <person name="Olson P.D."/>
            <person name="Laclette J.P."/>
            <person name="Brehm K."/>
            <person name="Berriman M."/>
            <person name="Garciarrubio A."/>
            <person name="Bobes R.J."/>
            <person name="Fragoso G."/>
            <person name="Sanchez-Flores A."/>
            <person name="Estrada K."/>
            <person name="Cevallos M.A."/>
            <person name="Morett E."/>
            <person name="Gonzalez V."/>
            <person name="Portillo T."/>
            <person name="Ochoa-Leyva A."/>
            <person name="Jose M.V."/>
            <person name="Sciutto E."/>
            <person name="Landa A."/>
            <person name="Jimenez L."/>
            <person name="Valdes V."/>
            <person name="Carrero J.C."/>
            <person name="Larralde C."/>
            <person name="Morales-Montor J."/>
            <person name="Limon-Lason J."/>
            <person name="Soberon X."/>
            <person name="Laclette J.P."/>
        </authorList>
    </citation>
    <scope>NUCLEOTIDE SEQUENCE [LARGE SCALE GENOMIC DNA]</scope>
</reference>
<evidence type="ECO:0000313" key="2">
    <source>
        <dbReference type="EMBL" id="CDI98609.1"/>
    </source>
</evidence>
<feature type="coiled-coil region" evidence="1">
    <location>
        <begin position="149"/>
        <end position="176"/>
    </location>
</feature>
<dbReference type="OMA" id="RNITAKC"/>
<proteinExistence type="predicted"/>
<dbReference type="EMBL" id="LN902844">
    <property type="protein sequence ID" value="CDI98609.1"/>
    <property type="molecule type" value="Genomic_DNA"/>
</dbReference>
<evidence type="ECO:0008006" key="4">
    <source>
        <dbReference type="Google" id="ProtNLM"/>
    </source>
</evidence>
<dbReference type="Proteomes" id="UP000017246">
    <property type="component" value="Unassembled WGS sequence"/>
</dbReference>
<name>A0A087W283_ECHMU</name>
<keyword evidence="3" id="KW-1185">Reference proteome</keyword>
<reference evidence="2" key="2">
    <citation type="submission" date="2015-11" db="EMBL/GenBank/DDBJ databases">
        <authorList>
            <person name="Zhang Y."/>
            <person name="Guo Z."/>
        </authorList>
    </citation>
    <scope>NUCLEOTIDE SEQUENCE</scope>
</reference>
<organism evidence="2 3">
    <name type="scientific">Echinococcus multilocularis</name>
    <name type="common">Fox tapeworm</name>
    <dbReference type="NCBI Taxonomy" id="6211"/>
    <lineage>
        <taxon>Eukaryota</taxon>
        <taxon>Metazoa</taxon>
        <taxon>Spiralia</taxon>
        <taxon>Lophotrochozoa</taxon>
        <taxon>Platyhelminthes</taxon>
        <taxon>Cestoda</taxon>
        <taxon>Eucestoda</taxon>
        <taxon>Cyclophyllidea</taxon>
        <taxon>Taeniidae</taxon>
        <taxon>Echinococcus</taxon>
    </lineage>
</organism>
<sequence>MFYHSPGGSHSDSLIDLIVHQEGATASTCEKGTTSLTSLSDMLKVNKCNKSVRSAMLTHKLMNELQADAMKSFVTTMKSQQERRKHLDQQKQEFEARRSNFRQIIIENMNKINKQYEIYKTMRSEYAQYYISKSHDPLRSLMLRYQSLIDARKHLLKEWEEKQTRLEEELLQSTTASRNQKQVVIEKVANVHDVLDEADGLRDRIHHFDKTIDREKTCITLQLNEFNLMSRSIRNITAKCVNMLKDLEYHQPLPAPPEKTCLCNCLQLIEFLYTIVEGIKKELIASESVNKKVRRPKN</sequence>
<gene>
    <name evidence="2" type="ORF">EmuJ_000247500</name>
</gene>
<dbReference type="AlphaFoldDB" id="A0A087W283"/>